<dbReference type="PANTHER" id="PTHR12245">
    <property type="entry name" value="SPRY DOMAIN CONTAINING SOCS BOX PROTEIN"/>
    <property type="match status" value="1"/>
</dbReference>
<feature type="domain" description="SOCS box" evidence="5">
    <location>
        <begin position="214"/>
        <end position="248"/>
    </location>
</feature>
<evidence type="ECO:0000313" key="6">
    <source>
        <dbReference type="EMBL" id="WAQ95489.1"/>
    </source>
</evidence>
<feature type="region of interest" description="Disordered" evidence="4">
    <location>
        <begin position="1"/>
        <end position="47"/>
    </location>
</feature>
<dbReference type="EMBL" id="CP111013">
    <property type="protein sequence ID" value="WAQ95489.1"/>
    <property type="molecule type" value="Genomic_DNA"/>
</dbReference>
<dbReference type="PANTHER" id="PTHR12245:SF5">
    <property type="entry name" value="SPRY DOMAIN-CONTAINING SOCS BOX PROTEIN 3"/>
    <property type="match status" value="1"/>
</dbReference>
<reference evidence="6" key="1">
    <citation type="submission" date="2022-11" db="EMBL/GenBank/DDBJ databases">
        <title>Centuries of genome instability and evolution in soft-shell clam transmissible cancer (bioRxiv).</title>
        <authorList>
            <person name="Hart S.F.M."/>
            <person name="Yonemitsu M.A."/>
            <person name="Giersch R.M."/>
            <person name="Beal B.F."/>
            <person name="Arriagada G."/>
            <person name="Davis B.W."/>
            <person name="Ostrander E.A."/>
            <person name="Goff S.P."/>
            <person name="Metzger M.J."/>
        </authorList>
    </citation>
    <scope>NUCLEOTIDE SEQUENCE</scope>
    <source>
        <strain evidence="6">MELC-2E11</strain>
        <tissue evidence="6">Siphon/mantle</tissue>
    </source>
</reference>
<dbReference type="Proteomes" id="UP001164746">
    <property type="component" value="Chromosome 2"/>
</dbReference>
<dbReference type="InterPro" id="IPR035754">
    <property type="entry name" value="SPRY_SPSB3"/>
</dbReference>
<evidence type="ECO:0000313" key="7">
    <source>
        <dbReference type="EMBL" id="WAQ95506.1"/>
    </source>
</evidence>
<accession>A0ABY7DCV3</accession>
<evidence type="ECO:0000256" key="1">
    <source>
        <dbReference type="ARBA" id="ARBA00004123"/>
    </source>
</evidence>
<dbReference type="InterPro" id="IPR050672">
    <property type="entry name" value="FBXO45-Fsn/SPSB_families"/>
</dbReference>
<sequence length="338" mass="37709">MSAEEDSEDVKSLEDRPASSNAELDYESDDSGETENSDREEVASHLTVGSAKPVKGEAFCDCYKTGREKECVCGEDDSYFEWTWDSGSKSAASFLKHDQREVVFHVDYSCGTAAVRGSQPMCDDQYYWEVKMTTPVYGTDMMVGVGTVDLDLNKYRHKFCSLVGRDAESWGMSYTGMLHHKGLKQMYASKFGQGTIIAARSGMKVIKCRSFKTSLQFMCCQVLRTVIPRHLDVLKVIDMPPGLREFLENNMSWLLQPNPIESPTPSYSEMFMRGQGVKRKFSSSDDDCDGSSTSTVHNGVIEAIQSQVATLLHLVEDARDPLHLAVHICIRPSRLPAA</sequence>
<dbReference type="Pfam" id="PF00622">
    <property type="entry name" value="SPRY"/>
    <property type="match status" value="1"/>
</dbReference>
<dbReference type="Gene3D" id="2.60.120.920">
    <property type="match status" value="1"/>
</dbReference>
<dbReference type="InterPro" id="IPR003877">
    <property type="entry name" value="SPRY_dom"/>
</dbReference>
<evidence type="ECO:0000256" key="3">
    <source>
        <dbReference type="ARBA" id="ARBA00023242"/>
    </source>
</evidence>
<evidence type="ECO:0000256" key="2">
    <source>
        <dbReference type="ARBA" id="ARBA00022786"/>
    </source>
</evidence>
<dbReference type="EMBL" id="CP111013">
    <property type="protein sequence ID" value="WAQ95506.1"/>
    <property type="molecule type" value="Genomic_DNA"/>
</dbReference>
<organism evidence="6 8">
    <name type="scientific">Mya arenaria</name>
    <name type="common">Soft-shell clam</name>
    <dbReference type="NCBI Taxonomy" id="6604"/>
    <lineage>
        <taxon>Eukaryota</taxon>
        <taxon>Metazoa</taxon>
        <taxon>Spiralia</taxon>
        <taxon>Lophotrochozoa</taxon>
        <taxon>Mollusca</taxon>
        <taxon>Bivalvia</taxon>
        <taxon>Autobranchia</taxon>
        <taxon>Heteroconchia</taxon>
        <taxon>Euheterodonta</taxon>
        <taxon>Imparidentia</taxon>
        <taxon>Neoheterodontei</taxon>
        <taxon>Myida</taxon>
        <taxon>Myoidea</taxon>
        <taxon>Myidae</taxon>
        <taxon>Mya</taxon>
    </lineage>
</organism>
<evidence type="ECO:0000256" key="4">
    <source>
        <dbReference type="SAM" id="MobiDB-lite"/>
    </source>
</evidence>
<dbReference type="SUPFAM" id="SSF49899">
    <property type="entry name" value="Concanavalin A-like lectins/glucanases"/>
    <property type="match status" value="1"/>
</dbReference>
<evidence type="ECO:0000313" key="8">
    <source>
        <dbReference type="Proteomes" id="UP001164746"/>
    </source>
</evidence>
<keyword evidence="8" id="KW-1185">Reference proteome</keyword>
<comment type="subcellular location">
    <subcellularLocation>
        <location evidence="1">Nucleus</location>
    </subcellularLocation>
</comment>
<evidence type="ECO:0000259" key="5">
    <source>
        <dbReference type="PROSITE" id="PS50225"/>
    </source>
</evidence>
<proteinExistence type="predicted"/>
<dbReference type="CDD" id="cd12876">
    <property type="entry name" value="SPRY_SOCS3"/>
    <property type="match status" value="1"/>
</dbReference>
<protein>
    <submittedName>
        <fullName evidence="6">SPSB3-like protein</fullName>
    </submittedName>
</protein>
<dbReference type="InterPro" id="IPR013320">
    <property type="entry name" value="ConA-like_dom_sf"/>
</dbReference>
<dbReference type="InterPro" id="IPR001496">
    <property type="entry name" value="SOCS_box"/>
</dbReference>
<keyword evidence="3" id="KW-0539">Nucleus</keyword>
<feature type="compositionally biased region" description="Acidic residues" evidence="4">
    <location>
        <begin position="24"/>
        <end position="35"/>
    </location>
</feature>
<name>A0ABY7DCV3_MYAAR</name>
<gene>
    <name evidence="6" type="ORF">MAR_028179</name>
    <name evidence="7" type="ORF">MAR_028196</name>
</gene>
<dbReference type="InterPro" id="IPR043136">
    <property type="entry name" value="B30.2/SPRY_sf"/>
</dbReference>
<dbReference type="PROSITE" id="PS50225">
    <property type="entry name" value="SOCS"/>
    <property type="match status" value="1"/>
</dbReference>
<keyword evidence="2" id="KW-0833">Ubl conjugation pathway</keyword>